<proteinExistence type="predicted"/>
<keyword evidence="2" id="KW-1185">Reference proteome</keyword>
<evidence type="ECO:0000313" key="1">
    <source>
        <dbReference type="EMBL" id="GAA3762087.1"/>
    </source>
</evidence>
<reference evidence="2" key="1">
    <citation type="journal article" date="2019" name="Int. J. Syst. Evol. Microbiol.">
        <title>The Global Catalogue of Microorganisms (GCM) 10K type strain sequencing project: providing services to taxonomists for standard genome sequencing and annotation.</title>
        <authorList>
            <consortium name="The Broad Institute Genomics Platform"/>
            <consortium name="The Broad Institute Genome Sequencing Center for Infectious Disease"/>
            <person name="Wu L."/>
            <person name="Ma J."/>
        </authorList>
    </citation>
    <scope>NUCLEOTIDE SEQUENCE [LARGE SCALE GENOMIC DNA]</scope>
    <source>
        <strain evidence="2">JCM 17137</strain>
    </source>
</reference>
<dbReference type="Pfam" id="PF12643">
    <property type="entry name" value="MazG-like"/>
    <property type="match status" value="1"/>
</dbReference>
<name>A0ABP7GIV9_9ACTN</name>
<evidence type="ECO:0000313" key="2">
    <source>
        <dbReference type="Proteomes" id="UP001500908"/>
    </source>
</evidence>
<dbReference type="Gene3D" id="1.10.287.1080">
    <property type="entry name" value="MazG-like"/>
    <property type="match status" value="1"/>
</dbReference>
<dbReference type="Proteomes" id="UP001500908">
    <property type="component" value="Unassembled WGS sequence"/>
</dbReference>
<accession>A0ABP7GIV9</accession>
<dbReference type="SUPFAM" id="SSF101386">
    <property type="entry name" value="all-alpha NTP pyrophosphatases"/>
    <property type="match status" value="1"/>
</dbReference>
<organism evidence="1 2">
    <name type="scientific">Salinactinospora qingdaonensis</name>
    <dbReference type="NCBI Taxonomy" id="702744"/>
    <lineage>
        <taxon>Bacteria</taxon>
        <taxon>Bacillati</taxon>
        <taxon>Actinomycetota</taxon>
        <taxon>Actinomycetes</taxon>
        <taxon>Streptosporangiales</taxon>
        <taxon>Nocardiopsidaceae</taxon>
        <taxon>Salinactinospora</taxon>
    </lineage>
</organism>
<comment type="caution">
    <text evidence="1">The sequence shown here is derived from an EMBL/GenBank/DDBJ whole genome shotgun (WGS) entry which is preliminary data.</text>
</comment>
<protein>
    <submittedName>
        <fullName evidence="1">MazG-like family protein</fullName>
    </submittedName>
</protein>
<gene>
    <name evidence="1" type="ORF">GCM10022402_44610</name>
</gene>
<dbReference type="EMBL" id="BAABDD010000034">
    <property type="protein sequence ID" value="GAA3762087.1"/>
    <property type="molecule type" value="Genomic_DNA"/>
</dbReference>
<sequence>MENKREKGFNTTDIALEFSLLHGEVSEAFDSWRKQQDDVGEELADIAIYLLGLAELLNIDVESEVDAKIAKNDTRTYRRLPNGTPVKAE</sequence>
<dbReference type="InterPro" id="IPR025984">
    <property type="entry name" value="DCTPP"/>
</dbReference>